<dbReference type="EMBL" id="JAIWYP010000015">
    <property type="protein sequence ID" value="KAH3700768.1"/>
    <property type="molecule type" value="Genomic_DNA"/>
</dbReference>
<proteinExistence type="predicted"/>
<reference evidence="2" key="1">
    <citation type="journal article" date="2019" name="bioRxiv">
        <title>The Genome of the Zebra Mussel, Dreissena polymorpha: A Resource for Invasive Species Research.</title>
        <authorList>
            <person name="McCartney M.A."/>
            <person name="Auch B."/>
            <person name="Kono T."/>
            <person name="Mallez S."/>
            <person name="Zhang Y."/>
            <person name="Obille A."/>
            <person name="Becker A."/>
            <person name="Abrahante J.E."/>
            <person name="Garbe J."/>
            <person name="Badalamenti J.P."/>
            <person name="Herman A."/>
            <person name="Mangelson H."/>
            <person name="Liachko I."/>
            <person name="Sullivan S."/>
            <person name="Sone E.D."/>
            <person name="Koren S."/>
            <person name="Silverstein K.A.T."/>
            <person name="Beckman K.B."/>
            <person name="Gohl D.M."/>
        </authorList>
    </citation>
    <scope>NUCLEOTIDE SEQUENCE</scope>
    <source>
        <strain evidence="2">Duluth1</strain>
        <tissue evidence="2">Whole animal</tissue>
    </source>
</reference>
<gene>
    <name evidence="2" type="ORF">DPMN_075747</name>
</gene>
<dbReference type="AlphaFoldDB" id="A0A9D3YMA9"/>
<name>A0A9D3YMA9_DREPO</name>
<sequence>MQALCIPLPALYPPSRCVSTCAQYILDEELGDCCVACATLITDNSEACDSCLGTCHTACVYRNGSSVTFTLCTANQSPINKTSNIVHNRPASPRSGADNPSVVATTHSQKEGSLGHNTIDLTASQPDSSSPARTPVSPSRLEIYSQS</sequence>
<comment type="caution">
    <text evidence="2">The sequence shown here is derived from an EMBL/GenBank/DDBJ whole genome shotgun (WGS) entry which is preliminary data.</text>
</comment>
<feature type="region of interest" description="Disordered" evidence="1">
    <location>
        <begin position="80"/>
        <end position="147"/>
    </location>
</feature>
<evidence type="ECO:0000313" key="3">
    <source>
        <dbReference type="Proteomes" id="UP000828390"/>
    </source>
</evidence>
<evidence type="ECO:0000256" key="1">
    <source>
        <dbReference type="SAM" id="MobiDB-lite"/>
    </source>
</evidence>
<evidence type="ECO:0000313" key="2">
    <source>
        <dbReference type="EMBL" id="KAH3700768.1"/>
    </source>
</evidence>
<organism evidence="2 3">
    <name type="scientific">Dreissena polymorpha</name>
    <name type="common">Zebra mussel</name>
    <name type="synonym">Mytilus polymorpha</name>
    <dbReference type="NCBI Taxonomy" id="45954"/>
    <lineage>
        <taxon>Eukaryota</taxon>
        <taxon>Metazoa</taxon>
        <taxon>Spiralia</taxon>
        <taxon>Lophotrochozoa</taxon>
        <taxon>Mollusca</taxon>
        <taxon>Bivalvia</taxon>
        <taxon>Autobranchia</taxon>
        <taxon>Heteroconchia</taxon>
        <taxon>Euheterodonta</taxon>
        <taxon>Imparidentia</taxon>
        <taxon>Neoheterodontei</taxon>
        <taxon>Myida</taxon>
        <taxon>Dreissenoidea</taxon>
        <taxon>Dreissenidae</taxon>
        <taxon>Dreissena</taxon>
    </lineage>
</organism>
<reference evidence="2" key="2">
    <citation type="submission" date="2020-11" db="EMBL/GenBank/DDBJ databases">
        <authorList>
            <person name="McCartney M.A."/>
            <person name="Auch B."/>
            <person name="Kono T."/>
            <person name="Mallez S."/>
            <person name="Becker A."/>
            <person name="Gohl D.M."/>
            <person name="Silverstein K.A.T."/>
            <person name="Koren S."/>
            <person name="Bechman K.B."/>
            <person name="Herman A."/>
            <person name="Abrahante J.E."/>
            <person name="Garbe J."/>
        </authorList>
    </citation>
    <scope>NUCLEOTIDE SEQUENCE</scope>
    <source>
        <strain evidence="2">Duluth1</strain>
        <tissue evidence="2">Whole animal</tissue>
    </source>
</reference>
<protein>
    <submittedName>
        <fullName evidence="2">Uncharacterized protein</fullName>
    </submittedName>
</protein>
<keyword evidence="3" id="KW-1185">Reference proteome</keyword>
<dbReference type="Proteomes" id="UP000828390">
    <property type="component" value="Unassembled WGS sequence"/>
</dbReference>
<accession>A0A9D3YMA9</accession>
<feature type="compositionally biased region" description="Polar residues" evidence="1">
    <location>
        <begin position="115"/>
        <end position="132"/>
    </location>
</feature>